<organism evidence="1 2">
    <name type="scientific">Hymenobacter jeollabukensis</name>
    <dbReference type="NCBI Taxonomy" id="2025313"/>
    <lineage>
        <taxon>Bacteria</taxon>
        <taxon>Pseudomonadati</taxon>
        <taxon>Bacteroidota</taxon>
        <taxon>Cytophagia</taxon>
        <taxon>Cytophagales</taxon>
        <taxon>Hymenobacteraceae</taxon>
        <taxon>Hymenobacter</taxon>
    </lineage>
</organism>
<name>A0A5R8WMB2_9BACT</name>
<dbReference type="InterPro" id="IPR036874">
    <property type="entry name" value="Carbonic_anhydrase_sf"/>
</dbReference>
<keyword evidence="2" id="KW-1185">Reference proteome</keyword>
<reference evidence="1 2" key="1">
    <citation type="submission" date="2019-05" db="EMBL/GenBank/DDBJ databases">
        <title>Hymenobacter edaphi sp. nov., isolated from abandoned arsenic-contaminated farmland soil.</title>
        <authorList>
            <person name="Nie L."/>
        </authorList>
    </citation>
    <scope>NUCLEOTIDE SEQUENCE [LARGE SCALE GENOMIC DNA]</scope>
    <source>
        <strain evidence="1 2">1-3-3-8</strain>
    </source>
</reference>
<sequence>MPHRHYPTYPPARGNVLLLSCMDLRLLDDIVHFMEHDNLTNRYDQFILAGAALGAAHNGHWGQAFFEHLEVACQLHDVRDVYILEHRNCGAYRVFLGEQGTFTDSAHDHDAEHTLHNQYAQQLADKIRAWSQAHPQYPLHVRCFLMDLRGGVEMLEAKA</sequence>
<dbReference type="GO" id="GO:0008270">
    <property type="term" value="F:zinc ion binding"/>
    <property type="evidence" value="ECO:0007669"/>
    <property type="project" value="InterPro"/>
</dbReference>
<protein>
    <recommendedName>
        <fullName evidence="3">Carbonic anhydrase</fullName>
    </recommendedName>
</protein>
<dbReference type="Gene3D" id="3.40.1050.10">
    <property type="entry name" value="Carbonic anhydrase"/>
    <property type="match status" value="1"/>
</dbReference>
<dbReference type="Proteomes" id="UP000305517">
    <property type="component" value="Unassembled WGS sequence"/>
</dbReference>
<dbReference type="AlphaFoldDB" id="A0A5R8WMB2"/>
<dbReference type="EMBL" id="VAJM01000009">
    <property type="protein sequence ID" value="TLM90398.1"/>
    <property type="molecule type" value="Genomic_DNA"/>
</dbReference>
<evidence type="ECO:0008006" key="3">
    <source>
        <dbReference type="Google" id="ProtNLM"/>
    </source>
</evidence>
<accession>A0A5R8WMB2</accession>
<evidence type="ECO:0000313" key="1">
    <source>
        <dbReference type="EMBL" id="TLM90398.1"/>
    </source>
</evidence>
<proteinExistence type="predicted"/>
<dbReference type="SUPFAM" id="SSF53056">
    <property type="entry name" value="beta-carbonic anhydrase, cab"/>
    <property type="match status" value="1"/>
</dbReference>
<dbReference type="RefSeq" id="WP_138079611.1">
    <property type="nucleotide sequence ID" value="NZ_VAJM01000009.1"/>
</dbReference>
<comment type="caution">
    <text evidence="1">The sequence shown here is derived from an EMBL/GenBank/DDBJ whole genome shotgun (WGS) entry which is preliminary data.</text>
</comment>
<dbReference type="GO" id="GO:0004089">
    <property type="term" value="F:carbonate dehydratase activity"/>
    <property type="evidence" value="ECO:0007669"/>
    <property type="project" value="InterPro"/>
</dbReference>
<evidence type="ECO:0000313" key="2">
    <source>
        <dbReference type="Proteomes" id="UP000305517"/>
    </source>
</evidence>
<gene>
    <name evidence="1" type="ORF">FDY95_16885</name>
</gene>
<dbReference type="OrthoDB" id="288525at2"/>